<comment type="caution">
    <text evidence="2">The sequence shown here is derived from an EMBL/GenBank/DDBJ whole genome shotgun (WGS) entry which is preliminary data.</text>
</comment>
<evidence type="ECO:0000313" key="3">
    <source>
        <dbReference type="Proteomes" id="UP000886520"/>
    </source>
</evidence>
<reference evidence="2" key="1">
    <citation type="submission" date="2021-01" db="EMBL/GenBank/DDBJ databases">
        <title>Adiantum capillus-veneris genome.</title>
        <authorList>
            <person name="Fang Y."/>
            <person name="Liao Q."/>
        </authorList>
    </citation>
    <scope>NUCLEOTIDE SEQUENCE</scope>
    <source>
        <strain evidence="2">H3</strain>
        <tissue evidence="2">Leaf</tissue>
    </source>
</reference>
<accession>A0A9D4UTN0</accession>
<dbReference type="OrthoDB" id="1939135at2759"/>
<evidence type="ECO:0000313" key="2">
    <source>
        <dbReference type="EMBL" id="KAI5073888.1"/>
    </source>
</evidence>
<protein>
    <recommendedName>
        <fullName evidence="1">Tf2-1-like SH3-like domain-containing protein</fullName>
    </recommendedName>
</protein>
<organism evidence="2 3">
    <name type="scientific">Adiantum capillus-veneris</name>
    <name type="common">Maidenhair fern</name>
    <dbReference type="NCBI Taxonomy" id="13818"/>
    <lineage>
        <taxon>Eukaryota</taxon>
        <taxon>Viridiplantae</taxon>
        <taxon>Streptophyta</taxon>
        <taxon>Embryophyta</taxon>
        <taxon>Tracheophyta</taxon>
        <taxon>Polypodiopsida</taxon>
        <taxon>Polypodiidae</taxon>
        <taxon>Polypodiales</taxon>
        <taxon>Pteridineae</taxon>
        <taxon>Pteridaceae</taxon>
        <taxon>Vittarioideae</taxon>
        <taxon>Adiantum</taxon>
    </lineage>
</organism>
<dbReference type="AlphaFoldDB" id="A0A9D4UTN0"/>
<keyword evidence="3" id="KW-1185">Reference proteome</keyword>
<proteinExistence type="predicted"/>
<name>A0A9D4UTN0_ADICA</name>
<dbReference type="PANTHER" id="PTHR46148:SF57">
    <property type="entry name" value="OS12G0499874 PROTEIN"/>
    <property type="match status" value="1"/>
</dbReference>
<feature type="domain" description="Tf2-1-like SH3-like" evidence="1">
    <location>
        <begin position="25"/>
        <end position="69"/>
    </location>
</feature>
<sequence length="126" mass="14644">MQVAESVHVCVFEWLGVLDICWAIAKLEKSYYGPFQILNPINAMDYQLKLPNHWLIHNSFHVSLLKPYKGEPPSEPIIEDPPKIKDQEEVLQPEAILWHEDKVLKHGKIILLEMLDGCKEYSLRIV</sequence>
<dbReference type="PANTHER" id="PTHR46148">
    <property type="entry name" value="CHROMO DOMAIN-CONTAINING PROTEIN"/>
    <property type="match status" value="1"/>
</dbReference>
<dbReference type="EMBL" id="JABFUD020000011">
    <property type="protein sequence ID" value="KAI5073888.1"/>
    <property type="molecule type" value="Genomic_DNA"/>
</dbReference>
<gene>
    <name evidence="2" type="ORF">GOP47_0011901</name>
</gene>
<dbReference type="InterPro" id="IPR056924">
    <property type="entry name" value="SH3_Tf2-1"/>
</dbReference>
<dbReference type="Pfam" id="PF24626">
    <property type="entry name" value="SH3_Tf2-1"/>
    <property type="match status" value="1"/>
</dbReference>
<dbReference type="Proteomes" id="UP000886520">
    <property type="component" value="Chromosome 11"/>
</dbReference>
<evidence type="ECO:0000259" key="1">
    <source>
        <dbReference type="Pfam" id="PF24626"/>
    </source>
</evidence>